<name>A0AAN5IFQ9_9BILA</name>
<gene>
    <name evidence="2" type="ORF">PMAYCL1PPCAC_31591</name>
</gene>
<accession>A0AAN5IFQ9</accession>
<feature type="compositionally biased region" description="Basic and acidic residues" evidence="1">
    <location>
        <begin position="83"/>
        <end position="115"/>
    </location>
</feature>
<sequence length="618" mass="71243">TKFEGFLNQDEQWDFNTGVSTEAKKDSEIIFEGFSKSASIFSSECAPIQSIPDQKPLPMEHQQRGVPKAAKTDSDFQGFSKLYSEREQREASPEDIHKSYSEESKHVTQHHEPRWDFNTSLLNGTKTKSETEFRGFSKPKHSFNNTNKRSTKLTIHTPEFKLFSELPFGFTGNENDTLPVESEKKRARESEIVQDGRYPGTTVEEKALEDTPAMLAARVSKMILNPEFDILDLLQRDPALLLEDRSGQNYSECSTPREFDIGFSGENGDGEETAPDENEEEDMLLNLKPYFEEVKTPTKCTNLRVKEKVRRYNKEPTGANKRYVKDQDKVENSDFYRLQTEIKFDKTRVPEWVLDTTTTARHRRDSDPLKDIAPGCEKLLMHEEEQPMVVERRKEEGVFEKMVEWMNWKGVEWAVEDKERVDLPREGSMIRVRVVEARGRDATIVPVRHFARLADRLASYVVTDRPSRVSEWTNEETFVVLEQESDIIGVNEYRRGWIHDGDREDVAVLLVDEKRSVRVPRSSLFSANVDIVSCSPPLCVDAHFQREMMEHELDLLLLGCTAECRVMEKEEGEEGERLELSLERIDTSNVTLDMMFCSEECAGACAYHRDEKKAKKSK</sequence>
<protein>
    <submittedName>
        <fullName evidence="2">Uncharacterized protein</fullName>
    </submittedName>
</protein>
<feature type="non-terminal residue" evidence="2">
    <location>
        <position position="1"/>
    </location>
</feature>
<dbReference type="EMBL" id="BTRK01000006">
    <property type="protein sequence ID" value="GMR61396.1"/>
    <property type="molecule type" value="Genomic_DNA"/>
</dbReference>
<feature type="compositionally biased region" description="Acidic residues" evidence="1">
    <location>
        <begin position="268"/>
        <end position="278"/>
    </location>
</feature>
<evidence type="ECO:0000313" key="3">
    <source>
        <dbReference type="Proteomes" id="UP001328107"/>
    </source>
</evidence>
<feature type="region of interest" description="Disordered" evidence="1">
    <location>
        <begin position="49"/>
        <end position="123"/>
    </location>
</feature>
<organism evidence="2 3">
    <name type="scientific">Pristionchus mayeri</name>
    <dbReference type="NCBI Taxonomy" id="1317129"/>
    <lineage>
        <taxon>Eukaryota</taxon>
        <taxon>Metazoa</taxon>
        <taxon>Ecdysozoa</taxon>
        <taxon>Nematoda</taxon>
        <taxon>Chromadorea</taxon>
        <taxon>Rhabditida</taxon>
        <taxon>Rhabditina</taxon>
        <taxon>Diplogasteromorpha</taxon>
        <taxon>Diplogasteroidea</taxon>
        <taxon>Neodiplogasteridae</taxon>
        <taxon>Pristionchus</taxon>
    </lineage>
</organism>
<reference evidence="3" key="1">
    <citation type="submission" date="2022-10" db="EMBL/GenBank/DDBJ databases">
        <title>Genome assembly of Pristionchus species.</title>
        <authorList>
            <person name="Yoshida K."/>
            <person name="Sommer R.J."/>
        </authorList>
    </citation>
    <scope>NUCLEOTIDE SEQUENCE [LARGE SCALE GENOMIC DNA]</scope>
    <source>
        <strain evidence="3">RS5460</strain>
    </source>
</reference>
<feature type="region of interest" description="Disordered" evidence="1">
    <location>
        <begin position="128"/>
        <end position="147"/>
    </location>
</feature>
<evidence type="ECO:0000313" key="2">
    <source>
        <dbReference type="EMBL" id="GMR61396.1"/>
    </source>
</evidence>
<comment type="caution">
    <text evidence="2">The sequence shown here is derived from an EMBL/GenBank/DDBJ whole genome shotgun (WGS) entry which is preliminary data.</text>
</comment>
<keyword evidence="3" id="KW-1185">Reference proteome</keyword>
<feature type="region of interest" description="Disordered" evidence="1">
    <location>
        <begin position="249"/>
        <end position="278"/>
    </location>
</feature>
<evidence type="ECO:0000256" key="1">
    <source>
        <dbReference type="SAM" id="MobiDB-lite"/>
    </source>
</evidence>
<dbReference type="AlphaFoldDB" id="A0AAN5IFQ9"/>
<proteinExistence type="predicted"/>
<dbReference type="Proteomes" id="UP001328107">
    <property type="component" value="Unassembled WGS sequence"/>
</dbReference>